<keyword evidence="3 7" id="KW-0689">Ribosomal protein</keyword>
<proteinExistence type="inferred from homology"/>
<dbReference type="GO" id="GO:0006412">
    <property type="term" value="P:translation"/>
    <property type="evidence" value="ECO:0007669"/>
    <property type="project" value="InterPro"/>
</dbReference>
<evidence type="ECO:0000313" key="7">
    <source>
        <dbReference type="EMBL" id="AUN44943.1"/>
    </source>
</evidence>
<dbReference type="Pfam" id="PF05316">
    <property type="entry name" value="VAR1"/>
    <property type="match status" value="1"/>
</dbReference>
<evidence type="ECO:0000256" key="5">
    <source>
        <dbReference type="ARBA" id="ARBA00023274"/>
    </source>
</evidence>
<name>A0A343S8G8_CYCAE</name>
<evidence type="ECO:0000256" key="1">
    <source>
        <dbReference type="ARBA" id="ARBA00004173"/>
    </source>
</evidence>
<reference evidence="7" key="1">
    <citation type="journal article" date="2017" name="Mitochondrial DNA Part B Resour">
        <title>The complete mitochondrial genome of the Agrocybe aegerita, an edible mushroom.</title>
        <authorList>
            <person name="Xu L.-M."/>
            <person name="Hinsinger D.D."/>
            <person name="Jiang G.-F."/>
        </authorList>
    </citation>
    <scope>NUCLEOTIDE SEQUENCE</scope>
</reference>
<sequence length="491" mass="57320">MNTYIMDLKKQNLNKLNENLKNQTNKDLLKNSLFNHIENSVHINTTTKILPIIKKLNKQISLLFSPLKTKGGCFQTSGEATYYYKNNNKKIDSKSEYYNGRQELQNINISQYTGIKKGSFIQYNKIIGYNFNNYPNLPISPSPSLQRDWFIQKVETKARAKESNPHQSLVLFSPLKTKGVMDSFSTVKTKGKIGRGYNIGKTVSNANVKVGIGKDSSKYIRDSYKLLLYFFKSMYGLISKPVYKFTSEKVIIQLFYYLNIPKKKVLKLFAIYYIKSFKKLWFLKRSQHNTFRKDIFNRNSLNKFGKPKRFFVRWKLKKAISRLKSKKTNIKLLFFNLRKFNLSKVFYSKFKLICDILSNKFKKPVQLELTRLHYPYYDSNILVNLLYLNIKNKRKKSRIAIQKIYNKKAVKKLNDPNLKSINNIPAFLSGLNIKIAGRLMREPMIPRLTTKIYENGATATGKVNYLDIATITKKNRKGAYTIKITSGQNFF</sequence>
<evidence type="ECO:0000256" key="6">
    <source>
        <dbReference type="ARBA" id="ARBA00035157"/>
    </source>
</evidence>
<dbReference type="InterPro" id="IPR007980">
    <property type="entry name" value="Ribosomal_uS3m_fun"/>
</dbReference>
<dbReference type="AlphaFoldDB" id="A0A343S8G8"/>
<dbReference type="GO" id="GO:0005840">
    <property type="term" value="C:ribosome"/>
    <property type="evidence" value="ECO:0007669"/>
    <property type="project" value="UniProtKB-KW"/>
</dbReference>
<keyword evidence="4 7" id="KW-0496">Mitochondrion</keyword>
<dbReference type="GO" id="GO:0003735">
    <property type="term" value="F:structural constituent of ribosome"/>
    <property type="evidence" value="ECO:0007669"/>
    <property type="project" value="InterPro"/>
</dbReference>
<keyword evidence="5" id="KW-0687">Ribonucleoprotein</keyword>
<dbReference type="GO" id="GO:1990904">
    <property type="term" value="C:ribonucleoprotein complex"/>
    <property type="evidence" value="ECO:0007669"/>
    <property type="project" value="UniProtKB-KW"/>
</dbReference>
<accession>A0A343S8G8</accession>
<organism evidence="7">
    <name type="scientific">Cyclocybe aegerita</name>
    <name type="common">Black poplar mushroom</name>
    <name type="synonym">Agrocybe aegerita</name>
    <dbReference type="NCBI Taxonomy" id="1973307"/>
    <lineage>
        <taxon>Eukaryota</taxon>
        <taxon>Fungi</taxon>
        <taxon>Dikarya</taxon>
        <taxon>Basidiomycota</taxon>
        <taxon>Agaricomycotina</taxon>
        <taxon>Agaricomycetes</taxon>
        <taxon>Agaricomycetidae</taxon>
        <taxon>Agaricales</taxon>
        <taxon>Agaricineae</taxon>
        <taxon>Bolbitiaceae</taxon>
        <taxon>Cyclocybe</taxon>
    </lineage>
</organism>
<protein>
    <recommendedName>
        <fullName evidence="6">Small ribosomal subunit protein uS3m</fullName>
    </recommendedName>
</protein>
<dbReference type="GO" id="GO:0005739">
    <property type="term" value="C:mitochondrion"/>
    <property type="evidence" value="ECO:0007669"/>
    <property type="project" value="UniProtKB-SubCell"/>
</dbReference>
<geneLocation type="mitochondrion" evidence="7"/>
<dbReference type="EMBL" id="MF979820">
    <property type="protein sequence ID" value="AUN44943.1"/>
    <property type="molecule type" value="Genomic_DNA"/>
</dbReference>
<comment type="similarity">
    <text evidence="2">Belongs to the universal ribosomal protein uS3 family.</text>
</comment>
<comment type="subcellular location">
    <subcellularLocation>
        <location evidence="1">Mitochondrion</location>
    </subcellularLocation>
</comment>
<gene>
    <name evidence="7" type="primary">rps3</name>
</gene>
<evidence type="ECO:0000256" key="2">
    <source>
        <dbReference type="ARBA" id="ARBA00010761"/>
    </source>
</evidence>
<evidence type="ECO:0000256" key="3">
    <source>
        <dbReference type="ARBA" id="ARBA00022980"/>
    </source>
</evidence>
<evidence type="ECO:0000256" key="4">
    <source>
        <dbReference type="ARBA" id="ARBA00023128"/>
    </source>
</evidence>